<protein>
    <recommendedName>
        <fullName evidence="6">Major facilitator superfamily (MFS) profile domain-containing protein</fullName>
    </recommendedName>
</protein>
<dbReference type="Proteomes" id="UP001562354">
    <property type="component" value="Unassembled WGS sequence"/>
</dbReference>
<dbReference type="EMBL" id="JBFMKM010000001">
    <property type="protein sequence ID" value="KAL1311893.1"/>
    <property type="molecule type" value="Genomic_DNA"/>
</dbReference>
<feature type="transmembrane region" description="Helical" evidence="5">
    <location>
        <begin position="155"/>
        <end position="176"/>
    </location>
</feature>
<keyword evidence="8" id="KW-1185">Reference proteome</keyword>
<evidence type="ECO:0000256" key="5">
    <source>
        <dbReference type="SAM" id="Phobius"/>
    </source>
</evidence>
<dbReference type="Pfam" id="PF07690">
    <property type="entry name" value="MFS_1"/>
    <property type="match status" value="1"/>
</dbReference>
<feature type="transmembrane region" description="Helical" evidence="5">
    <location>
        <begin position="218"/>
        <end position="238"/>
    </location>
</feature>
<keyword evidence="4 5" id="KW-0472">Membrane</keyword>
<feature type="transmembrane region" description="Helical" evidence="5">
    <location>
        <begin position="188"/>
        <end position="212"/>
    </location>
</feature>
<feature type="transmembrane region" description="Helical" evidence="5">
    <location>
        <begin position="102"/>
        <end position="118"/>
    </location>
</feature>
<dbReference type="PANTHER" id="PTHR23502">
    <property type="entry name" value="MAJOR FACILITATOR SUPERFAMILY"/>
    <property type="match status" value="1"/>
</dbReference>
<dbReference type="PANTHER" id="PTHR23502:SF60">
    <property type="entry name" value="MAJOR FACILITATOR SUPERFAMILY (MFS) PROFILE DOMAIN-CONTAINING PROTEIN-RELATED"/>
    <property type="match status" value="1"/>
</dbReference>
<evidence type="ECO:0000256" key="2">
    <source>
        <dbReference type="ARBA" id="ARBA00022692"/>
    </source>
</evidence>
<keyword evidence="3 5" id="KW-1133">Transmembrane helix</keyword>
<feature type="transmembrane region" description="Helical" evidence="5">
    <location>
        <begin position="61"/>
        <end position="82"/>
    </location>
</feature>
<name>A0ABR3PRQ7_9PEZI</name>
<dbReference type="Gene3D" id="1.20.1720.10">
    <property type="entry name" value="Multidrug resistance protein D"/>
    <property type="match status" value="1"/>
</dbReference>
<comment type="caution">
    <text evidence="7">The sequence shown here is derived from an EMBL/GenBank/DDBJ whole genome shotgun (WGS) entry which is preliminary data.</text>
</comment>
<evidence type="ECO:0000256" key="4">
    <source>
        <dbReference type="ARBA" id="ARBA00023136"/>
    </source>
</evidence>
<sequence>MAASIEPGATTLTNTLDISEKPQPSLLQDRELEQDHDADFVTWNGVEDVDNPYNWAQSRKWLATLLMSGISLMTLMSSSMIAPALDDIARDLSVSSSTEAQLALSAFVLAYAFAPMFIGPLSEIFGRIRVLQTCNAWFLIWTIICGFAHAEALMVVARLLSGIGGGAIFAIGDGFLSDCWKASERGKSFAICNVVPLLGPALGPLIGGYMTATIGWRWIFWVVAMFDVIVLLLSLCFLRETHARTILYRRMQRIKASTGNEELYTTWDTANDKKQSRSARTVITISCTRAFHMLATQPILQFIALYQA</sequence>
<dbReference type="PROSITE" id="PS50850">
    <property type="entry name" value="MFS"/>
    <property type="match status" value="1"/>
</dbReference>
<accession>A0ABR3PRQ7</accession>
<dbReference type="RefSeq" id="XP_069204742.1">
    <property type="nucleotide sequence ID" value="XM_069347965.1"/>
</dbReference>
<dbReference type="GeneID" id="95975668"/>
<gene>
    <name evidence="7" type="ORF">AAFC00_001965</name>
</gene>
<evidence type="ECO:0000313" key="7">
    <source>
        <dbReference type="EMBL" id="KAL1311893.1"/>
    </source>
</evidence>
<dbReference type="InterPro" id="IPR036259">
    <property type="entry name" value="MFS_trans_sf"/>
</dbReference>
<evidence type="ECO:0000259" key="6">
    <source>
        <dbReference type="PROSITE" id="PS50850"/>
    </source>
</evidence>
<dbReference type="InterPro" id="IPR011701">
    <property type="entry name" value="MFS"/>
</dbReference>
<dbReference type="SUPFAM" id="SSF103473">
    <property type="entry name" value="MFS general substrate transporter"/>
    <property type="match status" value="1"/>
</dbReference>
<organism evidence="7 8">
    <name type="scientific">Neodothiora populina</name>
    <dbReference type="NCBI Taxonomy" id="2781224"/>
    <lineage>
        <taxon>Eukaryota</taxon>
        <taxon>Fungi</taxon>
        <taxon>Dikarya</taxon>
        <taxon>Ascomycota</taxon>
        <taxon>Pezizomycotina</taxon>
        <taxon>Dothideomycetes</taxon>
        <taxon>Dothideomycetidae</taxon>
        <taxon>Dothideales</taxon>
        <taxon>Dothioraceae</taxon>
        <taxon>Neodothiora</taxon>
    </lineage>
</organism>
<evidence type="ECO:0000256" key="3">
    <source>
        <dbReference type="ARBA" id="ARBA00022989"/>
    </source>
</evidence>
<reference evidence="7 8" key="1">
    <citation type="submission" date="2024-07" db="EMBL/GenBank/DDBJ databases">
        <title>Draft sequence of the Neodothiora populina.</title>
        <authorList>
            <person name="Drown D.D."/>
            <person name="Schuette U.S."/>
            <person name="Buechlein A.B."/>
            <person name="Rusch D.R."/>
            <person name="Winton L.W."/>
            <person name="Adams G.A."/>
        </authorList>
    </citation>
    <scope>NUCLEOTIDE SEQUENCE [LARGE SCALE GENOMIC DNA]</scope>
    <source>
        <strain evidence="7 8">CPC 39397</strain>
    </source>
</reference>
<comment type="subcellular location">
    <subcellularLocation>
        <location evidence="1">Membrane</location>
        <topology evidence="1">Multi-pass membrane protein</topology>
    </subcellularLocation>
</comment>
<dbReference type="InterPro" id="IPR020846">
    <property type="entry name" value="MFS_dom"/>
</dbReference>
<evidence type="ECO:0000313" key="8">
    <source>
        <dbReference type="Proteomes" id="UP001562354"/>
    </source>
</evidence>
<proteinExistence type="predicted"/>
<evidence type="ECO:0000256" key="1">
    <source>
        <dbReference type="ARBA" id="ARBA00004141"/>
    </source>
</evidence>
<feature type="domain" description="Major facilitator superfamily (MFS) profile" evidence="6">
    <location>
        <begin position="63"/>
        <end position="308"/>
    </location>
</feature>
<feature type="transmembrane region" description="Helical" evidence="5">
    <location>
        <begin position="130"/>
        <end position="149"/>
    </location>
</feature>
<keyword evidence="2 5" id="KW-0812">Transmembrane</keyword>